<name>A0A391NXU6_9EUKA</name>
<sequence>MDDIHATMEPGPFGNVTMSIKCDTDMLYDAVPCGSKQLLGLDVDGGVWMLSLVERQDWRRGKTEIEWYECTSEKVASIPSVPKMEEFKRHQWVFDCNRETAFLYSARWGGLATLALDSMEWSTYPGCSLSIGDKGEVTGVRCAVIGEAVVIIGVLSSPASSAHLIVLWHLDTSGEDYVLRRVPWTTPSGIRVRYHSAVGDTLYCLDFQRHMWSFSMAEGWCELEREGLPDYFTGQLSTYIQLGRFVAVGAIYMSWRDYDAGRASYVAFDTISRMWRLWVVASSYEPDFQKTLPDGSVFAQTQSYPFSTHHYIAHIRSECEYPHFSLEWARDPSLTETQRMETPSLSTIDSIMESMVDNESDTEEQGSDSDSSSFVV</sequence>
<gene>
    <name evidence="2" type="ORF">KIPB_008988</name>
</gene>
<feature type="region of interest" description="Disordered" evidence="1">
    <location>
        <begin position="357"/>
        <end position="376"/>
    </location>
</feature>
<dbReference type="Proteomes" id="UP000265618">
    <property type="component" value="Unassembled WGS sequence"/>
</dbReference>
<evidence type="ECO:0000256" key="1">
    <source>
        <dbReference type="SAM" id="MobiDB-lite"/>
    </source>
</evidence>
<accession>A0A391NXU6</accession>
<comment type="caution">
    <text evidence="2">The sequence shown here is derived from an EMBL/GenBank/DDBJ whole genome shotgun (WGS) entry which is preliminary data.</text>
</comment>
<protein>
    <submittedName>
        <fullName evidence="2">Uncharacterized protein</fullName>
    </submittedName>
</protein>
<dbReference type="EMBL" id="BDIP01002927">
    <property type="protein sequence ID" value="GCA63279.1"/>
    <property type="molecule type" value="Genomic_DNA"/>
</dbReference>
<keyword evidence="3" id="KW-1185">Reference proteome</keyword>
<organism evidence="2 3">
    <name type="scientific">Kipferlia bialata</name>
    <dbReference type="NCBI Taxonomy" id="797122"/>
    <lineage>
        <taxon>Eukaryota</taxon>
        <taxon>Metamonada</taxon>
        <taxon>Carpediemonas-like organisms</taxon>
        <taxon>Kipferlia</taxon>
    </lineage>
</organism>
<evidence type="ECO:0000313" key="3">
    <source>
        <dbReference type="Proteomes" id="UP000265618"/>
    </source>
</evidence>
<dbReference type="AlphaFoldDB" id="A0A391NXU6"/>
<feature type="compositionally biased region" description="Acidic residues" evidence="1">
    <location>
        <begin position="357"/>
        <end position="367"/>
    </location>
</feature>
<evidence type="ECO:0000313" key="2">
    <source>
        <dbReference type="EMBL" id="GCA63279.1"/>
    </source>
</evidence>
<reference evidence="2 3" key="1">
    <citation type="journal article" date="2018" name="PLoS ONE">
        <title>The draft genome of Kipferlia bialata reveals reductive genome evolution in fornicate parasites.</title>
        <authorList>
            <person name="Tanifuji G."/>
            <person name="Takabayashi S."/>
            <person name="Kume K."/>
            <person name="Takagi M."/>
            <person name="Nakayama T."/>
            <person name="Kamikawa R."/>
            <person name="Inagaki Y."/>
            <person name="Hashimoto T."/>
        </authorList>
    </citation>
    <scope>NUCLEOTIDE SEQUENCE [LARGE SCALE GENOMIC DNA]</scope>
    <source>
        <strain evidence="2">NY0173</strain>
    </source>
</reference>
<proteinExistence type="predicted"/>